<dbReference type="AlphaFoldDB" id="A0A650CYK1"/>
<keyword evidence="3" id="KW-1185">Reference proteome</keyword>
<name>A0A650CYK1_ACIAM</name>
<dbReference type="KEGG" id="aamb:D1866_10440"/>
<reference evidence="1 4" key="1">
    <citation type="submission" date="2019-10" db="EMBL/GenBank/DDBJ databases">
        <title>Comparative genomics of sulfur disproportionating microorganisms.</title>
        <authorList>
            <person name="Ward L.M."/>
            <person name="Bertran E."/>
            <person name="Johnston D."/>
        </authorList>
    </citation>
    <scope>NUCLEOTIDE SEQUENCE [LARGE SCALE GENOMIC DNA]</scope>
    <source>
        <strain evidence="1 4">DSM 3772</strain>
    </source>
</reference>
<dbReference type="EMBL" id="WHYS01000001">
    <property type="protein sequence ID" value="MQL54534.1"/>
    <property type="molecule type" value="Genomic_DNA"/>
</dbReference>
<sequence length="84" mass="9499">MEVEEDNKKYYAVVKVDNLDLPDNVGVSRLHSHISSAVDEALENLKEYLKEQGISGKFSTNVEVFVKEETTSRLVETIKAKIKT</sequence>
<dbReference type="EMBL" id="CP045482">
    <property type="protein sequence ID" value="QGR22923.1"/>
    <property type="molecule type" value="Genomic_DNA"/>
</dbReference>
<gene>
    <name evidence="2" type="ORF">D1866_10440</name>
    <name evidence="1" type="ORF">GFB69_01880</name>
</gene>
<dbReference type="Proteomes" id="UP000474054">
    <property type="component" value="Unassembled WGS sequence"/>
</dbReference>
<evidence type="ECO:0000313" key="1">
    <source>
        <dbReference type="EMBL" id="MQL54534.1"/>
    </source>
</evidence>
<evidence type="ECO:0000313" key="4">
    <source>
        <dbReference type="Proteomes" id="UP000474054"/>
    </source>
</evidence>
<reference evidence="2 3" key="2">
    <citation type="submission" date="2019-10" db="EMBL/GenBank/DDBJ databases">
        <title>Genome Sequences from Six Type Strain Members of the Archaeal Family Sulfolobaceae: Acidianus ambivalens, Acidianus infernus, Metallosphaera prunae, Stygiolobus azoricus, Sulfolobus metallicus, and Sulfurisphaera ohwakuensis.</title>
        <authorList>
            <person name="Counts J.A."/>
            <person name="Kelly R.M."/>
        </authorList>
    </citation>
    <scope>NUCLEOTIDE SEQUENCE [LARGE SCALE GENOMIC DNA]</scope>
    <source>
        <strain evidence="2 3">LEI 10</strain>
    </source>
</reference>
<dbReference type="Proteomes" id="UP000426328">
    <property type="component" value="Chromosome"/>
</dbReference>
<evidence type="ECO:0000313" key="2">
    <source>
        <dbReference type="EMBL" id="QGR22923.1"/>
    </source>
</evidence>
<organism evidence="2 3">
    <name type="scientific">Acidianus ambivalens</name>
    <name type="common">Desulfurolobus ambivalens</name>
    <dbReference type="NCBI Taxonomy" id="2283"/>
    <lineage>
        <taxon>Archaea</taxon>
        <taxon>Thermoproteota</taxon>
        <taxon>Thermoprotei</taxon>
        <taxon>Sulfolobales</taxon>
        <taxon>Sulfolobaceae</taxon>
        <taxon>Acidianus</taxon>
    </lineage>
</organism>
<proteinExistence type="predicted"/>
<evidence type="ECO:0000313" key="3">
    <source>
        <dbReference type="Proteomes" id="UP000426328"/>
    </source>
</evidence>
<protein>
    <submittedName>
        <fullName evidence="2">Uncharacterized protein</fullName>
    </submittedName>
</protein>
<accession>A0A650CYK1</accession>